<keyword evidence="3" id="KW-1185">Reference proteome</keyword>
<sequence>MIKMRFSTILILPATIISAAVIPPVSIDPSLIPAFGLVAGQDPNGSGSCAGANNVLIPCFCPPDRQEFVEKVNSAVALGNFLGTPVTFNIDPLAQSNKDRLDHATTSLIVLQSFNGTRGVGCPAASAPTILNQQKQSANLIGRDLSDNRELTEDAFMLGV</sequence>
<dbReference type="AlphaFoldDB" id="A0A9W4UWR1"/>
<dbReference type="Proteomes" id="UP001152607">
    <property type="component" value="Unassembled WGS sequence"/>
</dbReference>
<dbReference type="EMBL" id="CAOQHR010000013">
    <property type="protein sequence ID" value="CAI6342341.1"/>
    <property type="molecule type" value="Genomic_DNA"/>
</dbReference>
<feature type="chain" id="PRO_5040778334" evidence="1">
    <location>
        <begin position="20"/>
        <end position="160"/>
    </location>
</feature>
<name>A0A9W4UWR1_9PLEO</name>
<gene>
    <name evidence="2" type="ORF">PDIGIT_LOCUS15547</name>
</gene>
<evidence type="ECO:0000256" key="1">
    <source>
        <dbReference type="SAM" id="SignalP"/>
    </source>
</evidence>
<evidence type="ECO:0000313" key="3">
    <source>
        <dbReference type="Proteomes" id="UP001152607"/>
    </source>
</evidence>
<proteinExistence type="predicted"/>
<dbReference type="OrthoDB" id="2140240at2759"/>
<keyword evidence="1" id="KW-0732">Signal</keyword>
<evidence type="ECO:0000313" key="2">
    <source>
        <dbReference type="EMBL" id="CAI6342341.1"/>
    </source>
</evidence>
<protein>
    <submittedName>
        <fullName evidence="2">Uncharacterized protein</fullName>
    </submittedName>
</protein>
<reference evidence="2" key="1">
    <citation type="submission" date="2023-01" db="EMBL/GenBank/DDBJ databases">
        <authorList>
            <person name="Van Ghelder C."/>
            <person name="Rancurel C."/>
        </authorList>
    </citation>
    <scope>NUCLEOTIDE SEQUENCE</scope>
    <source>
        <strain evidence="2">CNCM I-4278</strain>
    </source>
</reference>
<comment type="caution">
    <text evidence="2">The sequence shown here is derived from an EMBL/GenBank/DDBJ whole genome shotgun (WGS) entry which is preliminary data.</text>
</comment>
<organism evidence="2 3">
    <name type="scientific">Periconia digitata</name>
    <dbReference type="NCBI Taxonomy" id="1303443"/>
    <lineage>
        <taxon>Eukaryota</taxon>
        <taxon>Fungi</taxon>
        <taxon>Dikarya</taxon>
        <taxon>Ascomycota</taxon>
        <taxon>Pezizomycotina</taxon>
        <taxon>Dothideomycetes</taxon>
        <taxon>Pleosporomycetidae</taxon>
        <taxon>Pleosporales</taxon>
        <taxon>Massarineae</taxon>
        <taxon>Periconiaceae</taxon>
        <taxon>Periconia</taxon>
    </lineage>
</organism>
<accession>A0A9W4UWR1</accession>
<feature type="signal peptide" evidence="1">
    <location>
        <begin position="1"/>
        <end position="19"/>
    </location>
</feature>